<comment type="caution">
    <text evidence="1">The sequence shown here is derived from an EMBL/GenBank/DDBJ whole genome shotgun (WGS) entry which is preliminary data.</text>
</comment>
<evidence type="ECO:0000313" key="2">
    <source>
        <dbReference type="Proteomes" id="UP000290875"/>
    </source>
</evidence>
<gene>
    <name evidence="1" type="ORF">DM877_11100</name>
</gene>
<reference evidence="1 2" key="1">
    <citation type="submission" date="2018-06" db="EMBL/GenBank/DDBJ databases">
        <title>Carbapenemase-producing Enterobacteriaceae present in wastewater treatment plant effluent and nearby surface waters in the US.</title>
        <authorList>
            <person name="Mathys D.A."/>
            <person name="Mollenkopf D.F."/>
            <person name="Feicht S.M."/>
            <person name="Adams R.J."/>
            <person name="Albers A.L."/>
            <person name="Grooters S.V."/>
            <person name="Stuever D.M."/>
            <person name="Daniels J.B."/>
            <person name="Wittum T.E."/>
        </authorList>
    </citation>
    <scope>NUCLEOTIDE SEQUENCE [LARGE SCALE GENOMIC DNA]</scope>
    <source>
        <strain evidence="1 2">GEO_4_Eff_A</strain>
    </source>
</reference>
<proteinExistence type="predicted"/>
<protein>
    <submittedName>
        <fullName evidence="1">Uncharacterized protein</fullName>
    </submittedName>
</protein>
<dbReference type="RefSeq" id="WP_129324252.1">
    <property type="nucleotide sequence ID" value="NZ_QJSL01000009.1"/>
</dbReference>
<dbReference type="EMBL" id="QJSL01000009">
    <property type="protein sequence ID" value="RXW28947.1"/>
    <property type="molecule type" value="Genomic_DNA"/>
</dbReference>
<name>A0A4Q2E747_ENTCL</name>
<evidence type="ECO:0000313" key="1">
    <source>
        <dbReference type="EMBL" id="RXW28947.1"/>
    </source>
</evidence>
<accession>A0A4Q2E747</accession>
<dbReference type="Proteomes" id="UP000290875">
    <property type="component" value="Unassembled WGS sequence"/>
</dbReference>
<dbReference type="AlphaFoldDB" id="A0A4Q2E747"/>
<sequence length="82" mass="9248">MKKLSTEQDNAVRDVARQCSTALKKAITENPSIGWNSIATPILKEYHEKVKPMGVSLMMFYSIIGRLNGRFGRYKGRIGEES</sequence>
<organism evidence="1 2">
    <name type="scientific">Enterobacter cloacae</name>
    <dbReference type="NCBI Taxonomy" id="550"/>
    <lineage>
        <taxon>Bacteria</taxon>
        <taxon>Pseudomonadati</taxon>
        <taxon>Pseudomonadota</taxon>
        <taxon>Gammaproteobacteria</taxon>
        <taxon>Enterobacterales</taxon>
        <taxon>Enterobacteriaceae</taxon>
        <taxon>Enterobacter</taxon>
        <taxon>Enterobacter cloacae complex</taxon>
    </lineage>
</organism>